<comment type="caution">
    <text evidence="2">The sequence shown here is derived from an EMBL/GenBank/DDBJ whole genome shotgun (WGS) entry which is preliminary data.</text>
</comment>
<accession>A0A1J9QIW0</accession>
<dbReference type="OrthoDB" id="4206807at2759"/>
<evidence type="ECO:0000313" key="3">
    <source>
        <dbReference type="Proteomes" id="UP000182235"/>
    </source>
</evidence>
<protein>
    <submittedName>
        <fullName evidence="2">Uncharacterized protein</fullName>
    </submittedName>
</protein>
<name>A0A1J9QIW0_9EURO</name>
<dbReference type="GO" id="GO:0006826">
    <property type="term" value="P:iron ion transport"/>
    <property type="evidence" value="ECO:0007669"/>
    <property type="project" value="TreeGrafter"/>
</dbReference>
<keyword evidence="3" id="KW-1185">Reference proteome</keyword>
<proteinExistence type="predicted"/>
<dbReference type="STRING" id="1447872.A0A1J9QIW0"/>
<dbReference type="EMBL" id="LGRN01000122">
    <property type="protein sequence ID" value="OJD16119.1"/>
    <property type="molecule type" value="Genomic_DNA"/>
</dbReference>
<dbReference type="FunFam" id="3.40.50.80:FF:000071">
    <property type="entry name" value="Cell surface metalloreductase (FreA), putative"/>
    <property type="match status" value="1"/>
</dbReference>
<dbReference type="GO" id="GO:0006879">
    <property type="term" value="P:intracellular iron ion homeostasis"/>
    <property type="evidence" value="ECO:0007669"/>
    <property type="project" value="TreeGrafter"/>
</dbReference>
<dbReference type="AlphaFoldDB" id="A0A1J9QIW0"/>
<dbReference type="VEuPathDB" id="FungiDB:AJ78_03699"/>
<dbReference type="PANTHER" id="PTHR32361:SF26">
    <property type="entry name" value="FAD-BINDING 8 DOMAIN-CONTAINING PROTEIN-RELATED"/>
    <property type="match status" value="1"/>
</dbReference>
<dbReference type="CDD" id="cd06186">
    <property type="entry name" value="NOX_Duox_like_FAD_NADP"/>
    <property type="match status" value="1"/>
</dbReference>
<dbReference type="InterPro" id="IPR051410">
    <property type="entry name" value="Ferric/Cupric_Reductase"/>
</dbReference>
<evidence type="ECO:0000313" key="2">
    <source>
        <dbReference type="EMBL" id="OJD16119.1"/>
    </source>
</evidence>
<organism evidence="2 3">
    <name type="scientific">Emergomyces pasteurianus Ep9510</name>
    <dbReference type="NCBI Taxonomy" id="1447872"/>
    <lineage>
        <taxon>Eukaryota</taxon>
        <taxon>Fungi</taxon>
        <taxon>Dikarya</taxon>
        <taxon>Ascomycota</taxon>
        <taxon>Pezizomycotina</taxon>
        <taxon>Eurotiomycetes</taxon>
        <taxon>Eurotiomycetidae</taxon>
        <taxon>Onygenales</taxon>
        <taxon>Ajellomycetaceae</taxon>
        <taxon>Emergomyces</taxon>
    </lineage>
</organism>
<reference evidence="2 3" key="1">
    <citation type="submission" date="2015-07" db="EMBL/GenBank/DDBJ databases">
        <title>Emmonsia species relationships and genome sequence.</title>
        <authorList>
            <consortium name="The Broad Institute Genomics Platform"/>
            <person name="Cuomo C.A."/>
            <person name="Munoz J.F."/>
            <person name="Imamovic A."/>
            <person name="Priest M.E."/>
            <person name="Young S."/>
            <person name="Clay O.K."/>
            <person name="McEwen J.G."/>
        </authorList>
    </citation>
    <scope>NUCLEOTIDE SEQUENCE [LARGE SCALE GENOMIC DNA]</scope>
    <source>
        <strain evidence="2 3">UAMH 9510</strain>
    </source>
</reference>
<dbReference type="GO" id="GO:0005886">
    <property type="term" value="C:plasma membrane"/>
    <property type="evidence" value="ECO:0007669"/>
    <property type="project" value="TreeGrafter"/>
</dbReference>
<dbReference type="GO" id="GO:0000293">
    <property type="term" value="F:ferric-chelate reductase activity"/>
    <property type="evidence" value="ECO:0007669"/>
    <property type="project" value="TreeGrafter"/>
</dbReference>
<keyword evidence="1" id="KW-0813">Transport</keyword>
<dbReference type="Gene3D" id="3.40.50.80">
    <property type="entry name" value="Nucleotide-binding domain of ferredoxin-NADP reductase (FNR) module"/>
    <property type="match status" value="1"/>
</dbReference>
<evidence type="ECO:0000256" key="1">
    <source>
        <dbReference type="ARBA" id="ARBA00022448"/>
    </source>
</evidence>
<gene>
    <name evidence="2" type="ORF">AJ78_03699</name>
</gene>
<dbReference type="InterPro" id="IPR039261">
    <property type="entry name" value="FNR_nucleotide-bd"/>
</dbReference>
<dbReference type="GO" id="GO:0015677">
    <property type="term" value="P:copper ion import"/>
    <property type="evidence" value="ECO:0007669"/>
    <property type="project" value="TreeGrafter"/>
</dbReference>
<sequence>MSVSEVKSTLFVFHANSIVAGSESLCEEQASLDEDTDFSSASLNVSLNENLQPVSNSELVIGLSTLSSDSPSPATQILKKNNHDRLGSKQSKIIKITHTDMKKSLTKHSQVGKQLESVELKKSSVMTSLSLAMNALCRLSDSDLQRALEFLIFLYHNQVLSSQLSPRALVTCEKDDHSDKDAQVEEKLIKIHVTLSRLLEVKAGQYVNLWMLSTRCGLTAKLQARAIMNESAFFSAFVSDPHGLSEPVSQYETVLAIVNDFGIAGVLFYLKQLLHGYNTFTSSIRRVHLVWQVKTLNITIAAQPLLNSLLINDVLNNDYILEMSFYMESSIKVEDEKSFRKHKRAMLYHHQLNYREIISSEVSGDYIPRLPNIHEERGRLLVMVSVSDELRDRLQEIVRSYLHEKVEMCEVKFQPG</sequence>
<dbReference type="Proteomes" id="UP000182235">
    <property type="component" value="Unassembled WGS sequence"/>
</dbReference>
<dbReference type="PANTHER" id="PTHR32361">
    <property type="entry name" value="FERRIC/CUPRIC REDUCTASE TRANSMEMBRANE COMPONENT"/>
    <property type="match status" value="1"/>
</dbReference>